<organism evidence="2 3">
    <name type="scientific">Skeletonema marinoi</name>
    <dbReference type="NCBI Taxonomy" id="267567"/>
    <lineage>
        <taxon>Eukaryota</taxon>
        <taxon>Sar</taxon>
        <taxon>Stramenopiles</taxon>
        <taxon>Ochrophyta</taxon>
        <taxon>Bacillariophyta</taxon>
        <taxon>Coscinodiscophyceae</taxon>
        <taxon>Thalassiosirophycidae</taxon>
        <taxon>Thalassiosirales</taxon>
        <taxon>Skeletonemataceae</taxon>
        <taxon>Skeletonema</taxon>
        <taxon>Skeletonema marinoi-dohrnii complex</taxon>
    </lineage>
</organism>
<feature type="domain" description="DUF2779" evidence="1">
    <location>
        <begin position="419"/>
        <end position="561"/>
    </location>
</feature>
<dbReference type="Pfam" id="PF11074">
    <property type="entry name" value="DUF2779"/>
    <property type="match status" value="1"/>
</dbReference>
<evidence type="ECO:0000313" key="3">
    <source>
        <dbReference type="Proteomes" id="UP001224775"/>
    </source>
</evidence>
<name>A0AAD8Y0A8_9STRA</name>
<feature type="non-terminal residue" evidence="2">
    <location>
        <position position="676"/>
    </location>
</feature>
<proteinExistence type="predicted"/>
<evidence type="ECO:0000259" key="1">
    <source>
        <dbReference type="Pfam" id="PF11074"/>
    </source>
</evidence>
<evidence type="ECO:0000313" key="2">
    <source>
        <dbReference type="EMBL" id="KAK1736520.1"/>
    </source>
</evidence>
<dbReference type="EMBL" id="JATAAI010000028">
    <property type="protein sequence ID" value="KAK1736520.1"/>
    <property type="molecule type" value="Genomic_DNA"/>
</dbReference>
<gene>
    <name evidence="2" type="ORF">QTG54_012542</name>
</gene>
<accession>A0AAD8Y0A8</accession>
<comment type="caution">
    <text evidence="2">The sequence shown here is derived from an EMBL/GenBank/DDBJ whole genome shotgun (WGS) entry which is preliminary data.</text>
</comment>
<dbReference type="Proteomes" id="UP001224775">
    <property type="component" value="Unassembled WGS sequence"/>
</dbReference>
<dbReference type="AlphaFoldDB" id="A0AAD8Y0A8"/>
<protein>
    <submittedName>
        <fullName evidence="2">DUF2779 domain-containing protein</fullName>
    </submittedName>
</protein>
<keyword evidence="3" id="KW-1185">Reference proteome</keyword>
<dbReference type="InterPro" id="IPR021301">
    <property type="entry name" value="DUF2779"/>
</dbReference>
<sequence>MAHLKRVEAPLRYLTKSLVKKALSCPRKLVYATNPDTYPQKYDLVADPMRQHLSTEGERFGDYCKDLFPLGIEIGKDTSFERHSNAPMSEADLIDETKRLLMGEEPIVLFEGAVHHGLLFARPDVLVKTIDTDNNQTEIKIIEVKSKSWDSRHTVESKMLTLKNSIRSTFLPYIQDVAFQTLVLRRAFPDFRISSWLMMPDRAKKLKDNLDKEGMAQSIDDSVASLVNVDDLVDKVLTGKVSYPGTKKSLNFTKAVSNWSEIINKERSELESTFSSPIGSQCISCEYRLNDANNKGKALSGFDACWREATGIKQEDMGENRFVADIYSSTKRTLAKLLNENKYTFADLTAKDFGLNEDGAPLGDKKNKVYSEDTINNSQRQWFQVKSVQQQRTSSESSHYIMKKGLESEMDKWQYPLHLIDFETISPALPYFSGMSPYDVVCFQFSHHILDQNHDGTVHVRHESEFIHTTPGECSNGPFLKALSNALGCVVSDGGTVFRWSSHETTVLKTILSSPEFSDSLSQQEVESLSALLPEGSHPMVDLCDVARDYFYVDGSGGSSSIKRLLRPTMNASAELKSFYGTPNYNSNNFQNLQWYQLDELGNVMDPYDILSRLDTDKDRSAIAVGGAAAAAYHTLQTNSDMSEQDRSYIHSSLLRYCELDTLSMAMFVQAWQAFA</sequence>
<reference evidence="2" key="1">
    <citation type="submission" date="2023-06" db="EMBL/GenBank/DDBJ databases">
        <title>Survivors Of The Sea: Transcriptome response of Skeletonema marinoi to long-term dormancy.</title>
        <authorList>
            <person name="Pinder M.I.M."/>
            <person name="Kourtchenko O."/>
            <person name="Robertson E.K."/>
            <person name="Larsson T."/>
            <person name="Maumus F."/>
            <person name="Osuna-Cruz C.M."/>
            <person name="Vancaester E."/>
            <person name="Stenow R."/>
            <person name="Vandepoele K."/>
            <person name="Ploug H."/>
            <person name="Bruchert V."/>
            <person name="Godhe A."/>
            <person name="Topel M."/>
        </authorList>
    </citation>
    <scope>NUCLEOTIDE SEQUENCE</scope>
    <source>
        <strain evidence="2">R05AC</strain>
    </source>
</reference>